<name>A0A242MFB9_CABSO</name>
<accession>A0A242MFB9</accession>
<protein>
    <submittedName>
        <fullName evidence="1">Uncharacterized protein</fullName>
    </submittedName>
</protein>
<gene>
    <name evidence="1" type="ORF">PAMC26510_25925</name>
</gene>
<evidence type="ECO:0000313" key="2">
    <source>
        <dbReference type="Proteomes" id="UP000194546"/>
    </source>
</evidence>
<comment type="caution">
    <text evidence="1">The sequence shown here is derived from an EMBL/GenBank/DDBJ whole genome shotgun (WGS) entry which is preliminary data.</text>
</comment>
<sequence length="48" mass="5404">MLVILSILDTRIHEGRGLVGPIFAPMANAKGKRHFAEVYARLRRVTKT</sequence>
<dbReference type="EMBL" id="NBTY01000144">
    <property type="protein sequence ID" value="OTP69985.1"/>
    <property type="molecule type" value="Genomic_DNA"/>
</dbReference>
<dbReference type="Proteomes" id="UP000194546">
    <property type="component" value="Unassembled WGS sequence"/>
</dbReference>
<dbReference type="AlphaFoldDB" id="A0A242MFB9"/>
<proteinExistence type="predicted"/>
<evidence type="ECO:0000313" key="1">
    <source>
        <dbReference type="EMBL" id="OTP69985.1"/>
    </source>
</evidence>
<reference evidence="1 2" key="1">
    <citation type="submission" date="2017-03" db="EMBL/GenBank/DDBJ databases">
        <title>Genome analysis of strain PAMC 26510.</title>
        <authorList>
            <person name="Oh H.-M."/>
            <person name="Yang J.-A."/>
        </authorList>
    </citation>
    <scope>NUCLEOTIDE SEQUENCE [LARGE SCALE GENOMIC DNA]</scope>
    <source>
        <strain evidence="1 2">PAMC 26510</strain>
    </source>
</reference>
<organism evidence="1 2">
    <name type="scientific">Caballeronia sordidicola</name>
    <name type="common">Burkholderia sordidicola</name>
    <dbReference type="NCBI Taxonomy" id="196367"/>
    <lineage>
        <taxon>Bacteria</taxon>
        <taxon>Pseudomonadati</taxon>
        <taxon>Pseudomonadota</taxon>
        <taxon>Betaproteobacteria</taxon>
        <taxon>Burkholderiales</taxon>
        <taxon>Burkholderiaceae</taxon>
        <taxon>Caballeronia</taxon>
    </lineage>
</organism>